<evidence type="ECO:0000259" key="8">
    <source>
        <dbReference type="PROSITE" id="PS51011"/>
    </source>
</evidence>
<dbReference type="InterPro" id="IPR002068">
    <property type="entry name" value="A-crystallin/Hsp20_dom"/>
</dbReference>
<reference evidence="9" key="1">
    <citation type="journal article" date="2016" name="Nat. Genet.">
        <title>A high-quality carrot genome assembly provides new insights into carotenoid accumulation and asterid genome evolution.</title>
        <authorList>
            <person name="Iorizzo M."/>
            <person name="Ellison S."/>
            <person name="Senalik D."/>
            <person name="Zeng P."/>
            <person name="Satapoomin P."/>
            <person name="Huang J."/>
            <person name="Bowman M."/>
            <person name="Iovene M."/>
            <person name="Sanseverino W."/>
            <person name="Cavagnaro P."/>
            <person name="Yildiz M."/>
            <person name="Macko-Podgorni A."/>
            <person name="Moranska E."/>
            <person name="Grzebelus E."/>
            <person name="Grzebelus D."/>
            <person name="Ashrafi H."/>
            <person name="Zheng Z."/>
            <person name="Cheng S."/>
            <person name="Spooner D."/>
            <person name="Van Deynze A."/>
            <person name="Simon P."/>
        </authorList>
    </citation>
    <scope>NUCLEOTIDE SEQUENCE</scope>
    <source>
        <tissue evidence="9">Leaf</tissue>
    </source>
</reference>
<accession>A0AAF0X2X7</accession>
<dbReference type="SMART" id="SM00501">
    <property type="entry name" value="BRIGHT"/>
    <property type="match status" value="1"/>
</dbReference>
<dbReference type="InterPro" id="IPR045147">
    <property type="entry name" value="ARI3A/B/C"/>
</dbReference>
<keyword evidence="2" id="KW-0238">DNA-binding</keyword>
<evidence type="ECO:0000256" key="2">
    <source>
        <dbReference type="ARBA" id="ARBA00023125"/>
    </source>
</evidence>
<organism evidence="9 10">
    <name type="scientific">Daucus carota subsp. sativus</name>
    <name type="common">Carrot</name>
    <dbReference type="NCBI Taxonomy" id="79200"/>
    <lineage>
        <taxon>Eukaryota</taxon>
        <taxon>Viridiplantae</taxon>
        <taxon>Streptophyta</taxon>
        <taxon>Embryophyta</taxon>
        <taxon>Tracheophyta</taxon>
        <taxon>Spermatophyta</taxon>
        <taxon>Magnoliopsida</taxon>
        <taxon>eudicotyledons</taxon>
        <taxon>Gunneridae</taxon>
        <taxon>Pentapetalae</taxon>
        <taxon>asterids</taxon>
        <taxon>campanulids</taxon>
        <taxon>Apiales</taxon>
        <taxon>Apiaceae</taxon>
        <taxon>Apioideae</taxon>
        <taxon>Scandiceae</taxon>
        <taxon>Daucinae</taxon>
        <taxon>Daucus</taxon>
        <taxon>Daucus sect. Daucus</taxon>
    </lineage>
</organism>
<dbReference type="GO" id="GO:0006357">
    <property type="term" value="P:regulation of transcription by RNA polymerase II"/>
    <property type="evidence" value="ECO:0007669"/>
    <property type="project" value="InterPro"/>
</dbReference>
<keyword evidence="1" id="KW-0805">Transcription regulation</keyword>
<sequence>MIEDAETGTPEEQAAFMKELETFFREKGTVFRPPKFYGKLLNCLKLYRAVIRLGGYDRVTAAKSVWRQIGESFNPPKTCTTAAYAFRIFYEKALLEYERHKMKIGELQLALPSVPVPLAATNVTTGSGRARRDAAARAMQGWHEQRHYGYGEIAEPIIKDKNINNMAKREKFVKNNGSVKNKRQKEVEHPVKAARMETSKQLVSTVIDVGPPADWVKISVREHKDCFEVYALVPGLLREEVRVQSDPEGRLVITGQPEQRDNPWGITAFKKVISLPARIDPLQTSAVVGLHGRLFVRIPFDRSM</sequence>
<evidence type="ECO:0000313" key="9">
    <source>
        <dbReference type="EMBL" id="WOH00821.1"/>
    </source>
</evidence>
<dbReference type="PANTHER" id="PTHR15348:SF17">
    <property type="entry name" value="AT-RICH INTERACTIVE DOMAIN-CONTAINING PROTEIN 5"/>
    <property type="match status" value="1"/>
</dbReference>
<feature type="domain" description="ARID" evidence="8">
    <location>
        <begin position="10"/>
        <end position="102"/>
    </location>
</feature>
<dbReference type="Pfam" id="PF01388">
    <property type="entry name" value="ARID"/>
    <property type="match status" value="1"/>
</dbReference>
<proteinExistence type="inferred from homology"/>
<dbReference type="Pfam" id="PF00011">
    <property type="entry name" value="HSP20"/>
    <property type="match status" value="1"/>
</dbReference>
<evidence type="ECO:0000313" key="10">
    <source>
        <dbReference type="Proteomes" id="UP000077755"/>
    </source>
</evidence>
<dbReference type="SUPFAM" id="SSF46774">
    <property type="entry name" value="ARID-like"/>
    <property type="match status" value="1"/>
</dbReference>
<keyword evidence="10" id="KW-1185">Reference proteome</keyword>
<dbReference type="GO" id="GO:0003677">
    <property type="term" value="F:DNA binding"/>
    <property type="evidence" value="ECO:0007669"/>
    <property type="project" value="UniProtKB-KW"/>
</dbReference>
<reference evidence="9" key="2">
    <citation type="submission" date="2022-03" db="EMBL/GenBank/DDBJ databases">
        <title>Draft title - Genomic analysis of global carrot germplasm unveils the trajectory of domestication and the origin of high carotenoid orange carrot.</title>
        <authorList>
            <person name="Iorizzo M."/>
            <person name="Ellison S."/>
            <person name="Senalik D."/>
            <person name="Macko-Podgorni A."/>
            <person name="Grzebelus D."/>
            <person name="Bostan H."/>
            <person name="Rolling W."/>
            <person name="Curaba J."/>
            <person name="Simon P."/>
        </authorList>
    </citation>
    <scope>NUCLEOTIDE SEQUENCE</scope>
    <source>
        <tissue evidence="9">Leaf</tissue>
    </source>
</reference>
<evidence type="ECO:0000256" key="3">
    <source>
        <dbReference type="ARBA" id="ARBA00023163"/>
    </source>
</evidence>
<comment type="similarity">
    <text evidence="5 6">Belongs to the small heat shock protein (HSP20) family.</text>
</comment>
<dbReference type="CDD" id="cd06464">
    <property type="entry name" value="ACD_sHsps-like"/>
    <property type="match status" value="1"/>
</dbReference>
<evidence type="ECO:0000256" key="1">
    <source>
        <dbReference type="ARBA" id="ARBA00023015"/>
    </source>
</evidence>
<dbReference type="SMART" id="SM01014">
    <property type="entry name" value="ARID"/>
    <property type="match status" value="1"/>
</dbReference>
<name>A0AAF0X2X7_DAUCS</name>
<dbReference type="InterPro" id="IPR036431">
    <property type="entry name" value="ARID_dom_sf"/>
</dbReference>
<dbReference type="PANTHER" id="PTHR15348">
    <property type="entry name" value="AT-RICH INTERACTIVE DOMAIN-CONTAINING PROTEIN ARID DOMAIN- CONTAINING PROTEIN DEAD RINGER PROTEIN B-CELL REGULATOR OF IGH TRANSCRIPTION BRIGHT"/>
    <property type="match status" value="1"/>
</dbReference>
<dbReference type="PROSITE" id="PS51011">
    <property type="entry name" value="ARID"/>
    <property type="match status" value="1"/>
</dbReference>
<evidence type="ECO:0000256" key="4">
    <source>
        <dbReference type="ARBA" id="ARBA00023242"/>
    </source>
</evidence>
<dbReference type="Proteomes" id="UP000077755">
    <property type="component" value="Chromosome 5"/>
</dbReference>
<dbReference type="PROSITE" id="PS01031">
    <property type="entry name" value="SHSP"/>
    <property type="match status" value="1"/>
</dbReference>
<evidence type="ECO:0000256" key="5">
    <source>
        <dbReference type="PROSITE-ProRule" id="PRU00285"/>
    </source>
</evidence>
<dbReference type="Gene3D" id="1.10.150.60">
    <property type="entry name" value="ARID DNA-binding domain"/>
    <property type="match status" value="1"/>
</dbReference>
<keyword evidence="3" id="KW-0804">Transcription</keyword>
<protein>
    <recommendedName>
        <fullName evidence="11">ARID domain-containing protein</fullName>
    </recommendedName>
</protein>
<evidence type="ECO:0000259" key="7">
    <source>
        <dbReference type="PROSITE" id="PS01031"/>
    </source>
</evidence>
<dbReference type="AlphaFoldDB" id="A0AAF0X2X7"/>
<evidence type="ECO:0000256" key="6">
    <source>
        <dbReference type="RuleBase" id="RU003616"/>
    </source>
</evidence>
<evidence type="ECO:0008006" key="11">
    <source>
        <dbReference type="Google" id="ProtNLM"/>
    </source>
</evidence>
<dbReference type="FunFam" id="1.10.150.60:FF:000018">
    <property type="entry name" value="AT-rich interactive domain-containing protein 3"/>
    <property type="match status" value="1"/>
</dbReference>
<feature type="domain" description="SHSP" evidence="7">
    <location>
        <begin position="204"/>
        <end position="304"/>
    </location>
</feature>
<dbReference type="FunFam" id="2.60.40.790:FF:000014">
    <property type="entry name" value="AT-rich interactive domain-containing protein 3"/>
    <property type="match status" value="1"/>
</dbReference>
<dbReference type="EMBL" id="CP093347">
    <property type="protein sequence ID" value="WOH00821.1"/>
    <property type="molecule type" value="Genomic_DNA"/>
</dbReference>
<dbReference type="InterPro" id="IPR001606">
    <property type="entry name" value="ARID_dom"/>
</dbReference>
<gene>
    <name evidence="9" type="ORF">DCAR_0520196</name>
</gene>
<dbReference type="InterPro" id="IPR008978">
    <property type="entry name" value="HSP20-like_chaperone"/>
</dbReference>
<keyword evidence="4" id="KW-0539">Nucleus</keyword>
<dbReference type="SUPFAM" id="SSF49764">
    <property type="entry name" value="HSP20-like chaperones"/>
    <property type="match status" value="1"/>
</dbReference>
<dbReference type="Gene3D" id="2.60.40.790">
    <property type="match status" value="1"/>
</dbReference>
<dbReference type="GO" id="GO:0005634">
    <property type="term" value="C:nucleus"/>
    <property type="evidence" value="ECO:0007669"/>
    <property type="project" value="TreeGrafter"/>
</dbReference>
<dbReference type="CDD" id="cd16100">
    <property type="entry name" value="ARID"/>
    <property type="match status" value="1"/>
</dbReference>